<evidence type="ECO:0000259" key="1">
    <source>
        <dbReference type="PROSITE" id="PS51186"/>
    </source>
</evidence>
<keyword evidence="3" id="KW-1185">Reference proteome</keyword>
<dbReference type="Pfam" id="PF00583">
    <property type="entry name" value="Acetyltransf_1"/>
    <property type="match status" value="1"/>
</dbReference>
<feature type="domain" description="N-acetyltransferase" evidence="1">
    <location>
        <begin position="1"/>
        <end position="156"/>
    </location>
</feature>
<gene>
    <name evidence="2" type="ORF">KQI42_12940</name>
</gene>
<protein>
    <submittedName>
        <fullName evidence="2">GNAT family N-acetyltransferase</fullName>
    </submittedName>
</protein>
<organism evidence="2 3">
    <name type="scientific">Tissierella simiarum</name>
    <dbReference type="NCBI Taxonomy" id="2841534"/>
    <lineage>
        <taxon>Bacteria</taxon>
        <taxon>Bacillati</taxon>
        <taxon>Bacillota</taxon>
        <taxon>Tissierellia</taxon>
        <taxon>Tissierellales</taxon>
        <taxon>Tissierellaceae</taxon>
        <taxon>Tissierella</taxon>
    </lineage>
</organism>
<proteinExistence type="predicted"/>
<dbReference type="InterPro" id="IPR000182">
    <property type="entry name" value="GNAT_dom"/>
</dbReference>
<evidence type="ECO:0000313" key="3">
    <source>
        <dbReference type="Proteomes" id="UP000749471"/>
    </source>
</evidence>
<dbReference type="Proteomes" id="UP000749471">
    <property type="component" value="Unassembled WGS sequence"/>
</dbReference>
<accession>A0ABS6E7U4</accession>
<reference evidence="2 3" key="1">
    <citation type="submission" date="2021-06" db="EMBL/GenBank/DDBJ databases">
        <authorList>
            <person name="Sun Q."/>
            <person name="Li D."/>
        </authorList>
    </citation>
    <scope>NUCLEOTIDE SEQUENCE [LARGE SCALE GENOMIC DNA]</scope>
    <source>
        <strain evidence="2 3">MSJ-40</strain>
    </source>
</reference>
<dbReference type="CDD" id="cd04301">
    <property type="entry name" value="NAT_SF"/>
    <property type="match status" value="1"/>
</dbReference>
<name>A0ABS6E7U4_9FIRM</name>
<dbReference type="PROSITE" id="PS51186">
    <property type="entry name" value="GNAT"/>
    <property type="match status" value="1"/>
</dbReference>
<dbReference type="RefSeq" id="WP_216520430.1">
    <property type="nucleotide sequence ID" value="NZ_JAHLPM010000011.1"/>
</dbReference>
<dbReference type="EMBL" id="JAHLPM010000011">
    <property type="protein sequence ID" value="MBU5438926.1"/>
    <property type="molecule type" value="Genomic_DNA"/>
</dbReference>
<evidence type="ECO:0000313" key="2">
    <source>
        <dbReference type="EMBL" id="MBU5438926.1"/>
    </source>
</evidence>
<sequence>MEYRIANKQDISQLVEMRWNFKMENKEEYNICDKQEFINECESFFKKGLEEGNWTHWIAVDKGDIVSHISISHIRKIPKPSRLHDEYGYVTNVYTKPSYRGNGIGSELMDRVNKWAEEKDFEILIVWPSKKAIPFYKRKGFSNQNEIMEKVLRIDI</sequence>
<comment type="caution">
    <text evidence="2">The sequence shown here is derived from an EMBL/GenBank/DDBJ whole genome shotgun (WGS) entry which is preliminary data.</text>
</comment>